<feature type="region of interest" description="Disordered" evidence="1">
    <location>
        <begin position="87"/>
        <end position="111"/>
    </location>
</feature>
<sequence>MAEQATGPHGSSEETPPGQRTVLVVDLDGEPLAPLRALEEILLCLGTWEDDDRRDPGAGTEPLRLPAPLAGRVALAAVQRLLSALAPTQSRGPGPCVAGCSPRTAATSTRR</sequence>
<evidence type="ECO:0000313" key="2">
    <source>
        <dbReference type="EMBL" id="CCG05177.1"/>
    </source>
</evidence>
<organism evidence="2 3">
    <name type="scientific">Blastococcus saxobsidens (strain DD2)</name>
    <dbReference type="NCBI Taxonomy" id="1146883"/>
    <lineage>
        <taxon>Bacteria</taxon>
        <taxon>Bacillati</taxon>
        <taxon>Actinomycetota</taxon>
        <taxon>Actinomycetes</taxon>
        <taxon>Geodermatophilales</taxon>
        <taxon>Geodermatophilaceae</taxon>
        <taxon>Blastococcus</taxon>
    </lineage>
</organism>
<evidence type="ECO:0000313" key="3">
    <source>
        <dbReference type="Proteomes" id="UP000007517"/>
    </source>
</evidence>
<dbReference type="RefSeq" id="WP_014378048.1">
    <property type="nucleotide sequence ID" value="NC_016943.1"/>
</dbReference>
<keyword evidence="3" id="KW-1185">Reference proteome</keyword>
<dbReference type="EMBL" id="FO117623">
    <property type="protein sequence ID" value="CCG05177.1"/>
    <property type="molecule type" value="Genomic_DNA"/>
</dbReference>
<evidence type="ECO:0000256" key="1">
    <source>
        <dbReference type="SAM" id="MobiDB-lite"/>
    </source>
</evidence>
<reference evidence="2 3" key="1">
    <citation type="journal article" date="2012" name="J. Bacteriol.">
        <title>Genome Sequence of Blastococcus saxobsidens DD2, a Stone-Inhabiting Bacterium.</title>
        <authorList>
            <person name="Chouaia B."/>
            <person name="Crotti E."/>
            <person name="Brusetti L."/>
            <person name="Daffonchio D."/>
            <person name="Essoussi I."/>
            <person name="Nouioui I."/>
            <person name="Sbissi I."/>
            <person name="Ghodhbane-Gtari F."/>
            <person name="Gtari M."/>
            <person name="Vacherie B."/>
            <person name="Barbe V."/>
            <person name="Medigue C."/>
            <person name="Gury J."/>
            <person name="Pujic P."/>
            <person name="Normand P."/>
        </authorList>
    </citation>
    <scope>NUCLEOTIDE SEQUENCE [LARGE SCALE GENOMIC DNA]</scope>
    <source>
        <strain evidence="2 3">DD2</strain>
    </source>
</reference>
<dbReference type="STRING" id="1146883.BLASA_4359"/>
<name>H6RNM9_BLASD</name>
<dbReference type="AlphaFoldDB" id="H6RNM9"/>
<dbReference type="HOGENOM" id="CLU_2153443_0_0_11"/>
<dbReference type="Proteomes" id="UP000007517">
    <property type="component" value="Chromosome"/>
</dbReference>
<proteinExistence type="predicted"/>
<dbReference type="KEGG" id="bsd:BLASA_4359"/>
<accession>H6RNM9</accession>
<reference evidence="3" key="2">
    <citation type="submission" date="2012-02" db="EMBL/GenBank/DDBJ databases">
        <title>Complete genome sequence of Blastococcus saxobsidens strain DD2.</title>
        <authorList>
            <person name="Genoscope."/>
        </authorList>
    </citation>
    <scope>NUCLEOTIDE SEQUENCE [LARGE SCALE GENOMIC DNA]</scope>
    <source>
        <strain evidence="3">DD2</strain>
    </source>
</reference>
<gene>
    <name evidence="2" type="ordered locus">BLASA_4359</name>
</gene>
<protein>
    <submittedName>
        <fullName evidence="2">Uncharacterized protein</fullName>
    </submittedName>
</protein>